<dbReference type="Pfam" id="PF13400">
    <property type="entry name" value="Tad"/>
    <property type="match status" value="1"/>
</dbReference>
<evidence type="ECO:0000259" key="2">
    <source>
        <dbReference type="Pfam" id="PF13400"/>
    </source>
</evidence>
<name>A0A2G1W8B3_9BACT</name>
<proteinExistence type="predicted"/>
<feature type="transmembrane region" description="Helical" evidence="1">
    <location>
        <begin position="21"/>
        <end position="47"/>
    </location>
</feature>
<comment type="caution">
    <text evidence="3">The sequence shown here is derived from an EMBL/GenBank/DDBJ whole genome shotgun (WGS) entry which is preliminary data.</text>
</comment>
<evidence type="ECO:0000256" key="1">
    <source>
        <dbReference type="SAM" id="Phobius"/>
    </source>
</evidence>
<dbReference type="EMBL" id="NIZW01000007">
    <property type="protein sequence ID" value="PHQ35272.1"/>
    <property type="molecule type" value="Genomic_DNA"/>
</dbReference>
<accession>A0A2G1W8B3</accession>
<dbReference type="AlphaFoldDB" id="A0A2G1W8B3"/>
<keyword evidence="4" id="KW-1185">Reference proteome</keyword>
<evidence type="ECO:0000313" key="3">
    <source>
        <dbReference type="EMBL" id="PHQ35272.1"/>
    </source>
</evidence>
<dbReference type="GeneID" id="90608413"/>
<dbReference type="OrthoDB" id="244027at2"/>
<sequence>MSSKSIIQLRYCIQEPESRRGAAGIFGLILCVALFTVLAVVSEFAYINTARTELSRSADSAALAGAWALYDARVNGDHDGVSQVKSSADLISSANHIGQVQAHVGSVDHAVEIGSYDHATLVFEPMNDWASANAVRVNLHLTNSAHGELPLQLAGLTGRKSQSLRQSVTAAFQHNISGFKRPPNNGTKIDILPIALDEETWQLVSDKQTSDDLMYFNGSVVEGSDGFHECSLYPTGTGAPGNRGTVDIGSSNNSTSDLRRQILYGISQDDFDALGRELVFDEHGELSLNGDTGISAGIKAELSSIIGEKRIIPIFRKVHGNGNNANYTIVRWEGVRILSVKLTGPMKKKHLTIQPTPMIARGCEFDFAGNVHSEFLYSPAMLVD</sequence>
<feature type="domain" description="Putative Flp pilus-assembly TadG-like N-terminal" evidence="2">
    <location>
        <begin position="21"/>
        <end position="68"/>
    </location>
</feature>
<keyword evidence="1" id="KW-0812">Transmembrane</keyword>
<keyword evidence="1" id="KW-1133">Transmembrane helix</keyword>
<dbReference type="InterPro" id="IPR028087">
    <property type="entry name" value="Tad_N"/>
</dbReference>
<protein>
    <recommendedName>
        <fullName evidence="2">Putative Flp pilus-assembly TadG-like N-terminal domain-containing protein</fullName>
    </recommendedName>
</protein>
<dbReference type="Proteomes" id="UP000225740">
    <property type="component" value="Unassembled WGS sequence"/>
</dbReference>
<gene>
    <name evidence="3" type="ORF">CEE69_09530</name>
</gene>
<reference evidence="3 4" key="1">
    <citation type="submission" date="2017-06" db="EMBL/GenBank/DDBJ databases">
        <title>Description of Rhodopirellula bahusiensis sp. nov.</title>
        <authorList>
            <person name="Kizina J."/>
            <person name="Harder J."/>
        </authorList>
    </citation>
    <scope>NUCLEOTIDE SEQUENCE [LARGE SCALE GENOMIC DNA]</scope>
    <source>
        <strain evidence="3 4">SWK21</strain>
    </source>
</reference>
<evidence type="ECO:0000313" key="4">
    <source>
        <dbReference type="Proteomes" id="UP000225740"/>
    </source>
</evidence>
<organism evidence="3 4">
    <name type="scientific">Rhodopirellula bahusiensis</name>
    <dbReference type="NCBI Taxonomy" id="2014065"/>
    <lineage>
        <taxon>Bacteria</taxon>
        <taxon>Pseudomonadati</taxon>
        <taxon>Planctomycetota</taxon>
        <taxon>Planctomycetia</taxon>
        <taxon>Pirellulales</taxon>
        <taxon>Pirellulaceae</taxon>
        <taxon>Rhodopirellula</taxon>
    </lineage>
</organism>
<keyword evidence="1" id="KW-0472">Membrane</keyword>
<dbReference type="RefSeq" id="WP_099260499.1">
    <property type="nucleotide sequence ID" value="NZ_NIZW01000007.1"/>
</dbReference>